<dbReference type="RefSeq" id="WP_055228103.1">
    <property type="nucleotide sequence ID" value="NZ_CYYV01000010.1"/>
</dbReference>
<protein>
    <submittedName>
        <fullName evidence="2">Uncharacterized protein</fullName>
    </submittedName>
</protein>
<sequence>MSENNHEELFKTTLMGGFDKDDVMTKVQNLKDQAYAAQKKLEAKIEEKEQEIEKLNRKIREREDKIEELEKNIHEKYQSYIDNYDSISGLVFEAQVKAKKLTQETEESCRKLKEETEEACRRKTEETDESCREKTEETDEACCKKKEETNESCRKQREETKESCAKQRRETKEQCEYMVESARQKGEELAAVYEEKLQAEAEEIQSHMDAELQKANTRYQKIYAEMETMTSVLEKNRRIFEETFAGIEKMREEMKRSASEVETFMKDPVKSIFPGEAKETAAEPGSEDTAEEADEIVENSAVIDFENEPDYLDDDNDEEEDEIPNRAHDEEDEEE</sequence>
<organism evidence="2 3">
    <name type="scientific">Fusicatenibacter saccharivorans</name>
    <dbReference type="NCBI Taxonomy" id="1150298"/>
    <lineage>
        <taxon>Bacteria</taxon>
        <taxon>Bacillati</taxon>
        <taxon>Bacillota</taxon>
        <taxon>Clostridia</taxon>
        <taxon>Lachnospirales</taxon>
        <taxon>Lachnospiraceae</taxon>
        <taxon>Fusicatenibacter</taxon>
    </lineage>
</organism>
<dbReference type="EMBL" id="CYYV01000010">
    <property type="protein sequence ID" value="CUO57179.1"/>
    <property type="molecule type" value="Genomic_DNA"/>
</dbReference>
<evidence type="ECO:0000256" key="1">
    <source>
        <dbReference type="SAM" id="MobiDB-lite"/>
    </source>
</evidence>
<feature type="region of interest" description="Disordered" evidence="1">
    <location>
        <begin position="103"/>
        <end position="172"/>
    </location>
</feature>
<evidence type="ECO:0000313" key="3">
    <source>
        <dbReference type="Proteomes" id="UP000095706"/>
    </source>
</evidence>
<name>A0A174G8J3_9FIRM</name>
<dbReference type="AlphaFoldDB" id="A0A174G8J3"/>
<evidence type="ECO:0000313" key="2">
    <source>
        <dbReference type="EMBL" id="CUO57179.1"/>
    </source>
</evidence>
<dbReference type="Proteomes" id="UP000095706">
    <property type="component" value="Unassembled WGS sequence"/>
</dbReference>
<feature type="compositionally biased region" description="Acidic residues" evidence="1">
    <location>
        <begin position="285"/>
        <end position="297"/>
    </location>
</feature>
<accession>A0A174G8J3</accession>
<proteinExistence type="predicted"/>
<feature type="region of interest" description="Disordered" evidence="1">
    <location>
        <begin position="267"/>
        <end position="335"/>
    </location>
</feature>
<gene>
    <name evidence="2" type="ORF">ERS852406_02303</name>
</gene>
<reference evidence="2 3" key="1">
    <citation type="submission" date="2015-09" db="EMBL/GenBank/DDBJ databases">
        <authorList>
            <consortium name="Pathogen Informatics"/>
        </authorList>
    </citation>
    <scope>NUCLEOTIDE SEQUENCE [LARGE SCALE GENOMIC DNA]</scope>
    <source>
        <strain evidence="2 3">2789STDY5608849</strain>
    </source>
</reference>
<feature type="compositionally biased region" description="Acidic residues" evidence="1">
    <location>
        <begin position="305"/>
        <end position="322"/>
    </location>
</feature>